<dbReference type="PANTHER" id="PTHR33164:SF99">
    <property type="entry name" value="MARR FAMILY REGULATORY PROTEIN"/>
    <property type="match status" value="1"/>
</dbReference>
<gene>
    <name evidence="2" type="ORF">BL253_25980</name>
</gene>
<dbReference type="Gene3D" id="1.10.10.10">
    <property type="entry name" value="Winged helix-like DNA-binding domain superfamily/Winged helix DNA-binding domain"/>
    <property type="match status" value="1"/>
</dbReference>
<dbReference type="AlphaFoldDB" id="A0A1V2I5V9"/>
<protein>
    <submittedName>
        <fullName evidence="2">MarR family transcriptional regulator</fullName>
    </submittedName>
</protein>
<dbReference type="EMBL" id="MOMC01000055">
    <property type="protein sequence ID" value="ONH25997.1"/>
    <property type="molecule type" value="Genomic_DNA"/>
</dbReference>
<dbReference type="GO" id="GO:0006950">
    <property type="term" value="P:response to stress"/>
    <property type="evidence" value="ECO:0007669"/>
    <property type="project" value="TreeGrafter"/>
</dbReference>
<dbReference type="GO" id="GO:0003700">
    <property type="term" value="F:DNA-binding transcription factor activity"/>
    <property type="evidence" value="ECO:0007669"/>
    <property type="project" value="InterPro"/>
</dbReference>
<dbReference type="InterPro" id="IPR036390">
    <property type="entry name" value="WH_DNA-bd_sf"/>
</dbReference>
<dbReference type="SMART" id="SM00347">
    <property type="entry name" value="HTH_MARR"/>
    <property type="match status" value="1"/>
</dbReference>
<evidence type="ECO:0000259" key="1">
    <source>
        <dbReference type="PROSITE" id="PS50995"/>
    </source>
</evidence>
<dbReference type="Proteomes" id="UP000188929">
    <property type="component" value="Unassembled WGS sequence"/>
</dbReference>
<dbReference type="InterPro" id="IPR039422">
    <property type="entry name" value="MarR/SlyA-like"/>
</dbReference>
<dbReference type="SUPFAM" id="SSF46785">
    <property type="entry name" value="Winged helix' DNA-binding domain"/>
    <property type="match status" value="1"/>
</dbReference>
<accession>A0A1V2I5V9</accession>
<dbReference type="InterPro" id="IPR000835">
    <property type="entry name" value="HTH_MarR-typ"/>
</dbReference>
<evidence type="ECO:0000313" key="2">
    <source>
        <dbReference type="EMBL" id="ONH25997.1"/>
    </source>
</evidence>
<feature type="domain" description="HTH marR-type" evidence="1">
    <location>
        <begin position="1"/>
        <end position="129"/>
    </location>
</feature>
<sequence>MEAGSLLQLLVDDQVRRDGNLSYPQFVLLARLADAPDGRMRMTDLADSAVHSRSGLSYQARLLEDAGLIQRTPSPHDDRSVTAAITDAGRDILARVMPGHLDAVRQGFFSVLDDSQVEALAVTLSAVRDRLRTLVPSATQRRRKAAGG</sequence>
<name>A0A1V2I5V9_9ACTN</name>
<evidence type="ECO:0000313" key="3">
    <source>
        <dbReference type="Proteomes" id="UP000188929"/>
    </source>
</evidence>
<comment type="caution">
    <text evidence="2">The sequence shown here is derived from an EMBL/GenBank/DDBJ whole genome shotgun (WGS) entry which is preliminary data.</text>
</comment>
<dbReference type="STRING" id="1834516.BL253_25980"/>
<organism evidence="2 3">
    <name type="scientific">Pseudofrankia asymbiotica</name>
    <dbReference type="NCBI Taxonomy" id="1834516"/>
    <lineage>
        <taxon>Bacteria</taxon>
        <taxon>Bacillati</taxon>
        <taxon>Actinomycetota</taxon>
        <taxon>Actinomycetes</taxon>
        <taxon>Frankiales</taxon>
        <taxon>Frankiaceae</taxon>
        <taxon>Pseudofrankia</taxon>
    </lineage>
</organism>
<proteinExistence type="predicted"/>
<reference evidence="3" key="1">
    <citation type="submission" date="2016-10" db="EMBL/GenBank/DDBJ databases">
        <title>Frankia sp. NRRL B-16386 Genome sequencing.</title>
        <authorList>
            <person name="Ghodhbane-Gtari F."/>
            <person name="Swanson E."/>
            <person name="Gueddou A."/>
            <person name="Hezbri K."/>
            <person name="Ktari K."/>
            <person name="Nouioui I."/>
            <person name="Morris K."/>
            <person name="Simpson S."/>
            <person name="Abebe-Akele F."/>
            <person name="Thomas K."/>
            <person name="Gtari M."/>
            <person name="Tisa L.S."/>
        </authorList>
    </citation>
    <scope>NUCLEOTIDE SEQUENCE [LARGE SCALE GENOMIC DNA]</scope>
    <source>
        <strain evidence="3">NRRL B-16386</strain>
    </source>
</reference>
<keyword evidence="3" id="KW-1185">Reference proteome</keyword>
<dbReference type="PANTHER" id="PTHR33164">
    <property type="entry name" value="TRANSCRIPTIONAL REGULATOR, MARR FAMILY"/>
    <property type="match status" value="1"/>
</dbReference>
<dbReference type="InterPro" id="IPR036388">
    <property type="entry name" value="WH-like_DNA-bd_sf"/>
</dbReference>
<dbReference type="PROSITE" id="PS50995">
    <property type="entry name" value="HTH_MARR_2"/>
    <property type="match status" value="1"/>
</dbReference>
<dbReference type="Pfam" id="PF12802">
    <property type="entry name" value="MarR_2"/>
    <property type="match status" value="1"/>
</dbReference>
<dbReference type="OrthoDB" id="5432081at2"/>